<keyword evidence="6" id="KW-1185">Reference proteome</keyword>
<dbReference type="GO" id="GO:0005634">
    <property type="term" value="C:nucleus"/>
    <property type="evidence" value="ECO:0007669"/>
    <property type="project" value="UniProtKB-SubCell"/>
</dbReference>
<comment type="subcellular location">
    <subcellularLocation>
        <location evidence="4">Cytoplasm</location>
    </subcellularLocation>
    <subcellularLocation>
        <location evidence="4">Nucleus</location>
    </subcellularLocation>
</comment>
<dbReference type="InterPro" id="IPR016050">
    <property type="entry name" value="Proteasome_bsu_CS"/>
</dbReference>
<dbReference type="GO" id="GO:0051603">
    <property type="term" value="P:proteolysis involved in protein catabolic process"/>
    <property type="evidence" value="ECO:0007669"/>
    <property type="project" value="InterPro"/>
</dbReference>
<comment type="similarity">
    <text evidence="4">Belongs to the peptidase T1B family.</text>
</comment>
<evidence type="ECO:0000313" key="5">
    <source>
        <dbReference type="EMBL" id="WUR03257.1"/>
    </source>
</evidence>
<dbReference type="EMBL" id="CP142729">
    <property type="protein sequence ID" value="WUR03257.1"/>
    <property type="molecule type" value="Genomic_DNA"/>
</dbReference>
<dbReference type="AlphaFoldDB" id="A0AAX4JBJ7"/>
<dbReference type="InterPro" id="IPR023333">
    <property type="entry name" value="Proteasome_suB-type"/>
</dbReference>
<comment type="subunit">
    <text evidence="4">Component of the proteasome complex.</text>
</comment>
<dbReference type="InterPro" id="IPR029055">
    <property type="entry name" value="Ntn_hydrolases_N"/>
</dbReference>
<gene>
    <name evidence="5" type="ORF">VNE69_04085</name>
</gene>
<evidence type="ECO:0000313" key="6">
    <source>
        <dbReference type="Proteomes" id="UP001334084"/>
    </source>
</evidence>
<dbReference type="InterPro" id="IPR001353">
    <property type="entry name" value="Proteasome_sua/b"/>
</dbReference>
<evidence type="ECO:0000256" key="2">
    <source>
        <dbReference type="ARBA" id="ARBA00022942"/>
    </source>
</evidence>
<comment type="subunit">
    <text evidence="3">The 26S proteasome consists of a 20S proteasome core and two 19S regulatory subunits. The 20S proteasome core is composed of 28 subunits that are arranged in four stacked rings, resulting in a barrel-shaped structure. The two end rings are each formed by seven alpha subunits, and the two central rings are each formed by seven beta subunits. The catalytic chamber with the active sites is on the inside of the barrel.</text>
</comment>
<dbReference type="PROSITE" id="PS00854">
    <property type="entry name" value="PROTEASOME_BETA_1"/>
    <property type="match status" value="1"/>
</dbReference>
<keyword evidence="4" id="KW-0539">Nucleus</keyword>
<evidence type="ECO:0000256" key="3">
    <source>
        <dbReference type="ARBA" id="ARBA00026071"/>
    </source>
</evidence>
<sequence>MFTLQANTKDQNIKDLNIKDLNIGDQNIRDLTIRDLNIGDSSTVNLFKVDIPLLSNEIPLDFTFDLPSNKKEIFESFDSFTDFVEGKTKSQESKFNPYEDNSGSTVSIRLNNSIIIAADTRHCSEMGIYSRNTSKIFRIGDFLLTITGFYADGYELFNRLKYQVQIYESFNKISIHSLANLASKIMYSKRLFPYYSYVTLSGFEGDNPYVYSFDCLGHFEEVDSVCNGSGSPLIQPLLDSTIEKKNWAGESYEVTEEYVKDIVRRGFNAASERDVKTGDNVEIWIIKKDGMTKENERLRQD</sequence>
<name>A0AAX4JBJ7_9MICR</name>
<dbReference type="GO" id="GO:0019774">
    <property type="term" value="C:proteasome core complex, beta-subunit complex"/>
    <property type="evidence" value="ECO:0007669"/>
    <property type="project" value="UniProtKB-ARBA"/>
</dbReference>
<dbReference type="PANTHER" id="PTHR32194:SF2">
    <property type="entry name" value="PROTEASOME SUBUNIT BETA TYPE-1"/>
    <property type="match status" value="1"/>
</dbReference>
<keyword evidence="2 4" id="KW-0647">Proteasome</keyword>
<dbReference type="KEGG" id="vnx:VNE69_04085"/>
<dbReference type="Pfam" id="PF00227">
    <property type="entry name" value="Proteasome"/>
    <property type="match status" value="1"/>
</dbReference>
<dbReference type="Proteomes" id="UP001334084">
    <property type="component" value="Chromosome 4"/>
</dbReference>
<reference evidence="5" key="1">
    <citation type="journal article" date="2024" name="BMC Genomics">
        <title>Functional annotation of a divergent genome using sequence and structure-based similarity.</title>
        <authorList>
            <person name="Svedberg D."/>
            <person name="Winiger R.R."/>
            <person name="Berg A."/>
            <person name="Sharma H."/>
            <person name="Tellgren-Roth C."/>
            <person name="Debrunner-Vossbrinck B.A."/>
            <person name="Vossbrinck C.R."/>
            <person name="Barandun J."/>
        </authorList>
    </citation>
    <scope>NUCLEOTIDE SEQUENCE</scope>
    <source>
        <strain evidence="5">Illinois isolate</strain>
    </source>
</reference>
<evidence type="ECO:0000256" key="4">
    <source>
        <dbReference type="RuleBase" id="RU004203"/>
    </source>
</evidence>
<dbReference type="GO" id="GO:0005737">
    <property type="term" value="C:cytoplasm"/>
    <property type="evidence" value="ECO:0007669"/>
    <property type="project" value="UniProtKB-SubCell"/>
</dbReference>
<proteinExistence type="inferred from homology"/>
<protein>
    <recommendedName>
        <fullName evidence="4">Proteasome subunit beta</fullName>
    </recommendedName>
</protein>
<dbReference type="RefSeq" id="XP_065329402.1">
    <property type="nucleotide sequence ID" value="XM_065473330.1"/>
</dbReference>
<comment type="function">
    <text evidence="4">Component of the proteasome, a multicatalytic proteinase complex which is characterized by its ability to cleave peptides with Arg, Phe, Tyr, Leu, and Glu adjacent to the leaving group at neutral or slightly basic pH. The proteasome has an ATP-dependent proteolytic activity.</text>
</comment>
<dbReference type="SUPFAM" id="SSF56235">
    <property type="entry name" value="N-terminal nucleophile aminohydrolases (Ntn hydrolases)"/>
    <property type="match status" value="1"/>
</dbReference>
<organism evidence="5 6">
    <name type="scientific">Vairimorpha necatrix</name>
    <dbReference type="NCBI Taxonomy" id="6039"/>
    <lineage>
        <taxon>Eukaryota</taxon>
        <taxon>Fungi</taxon>
        <taxon>Fungi incertae sedis</taxon>
        <taxon>Microsporidia</taxon>
        <taxon>Nosematidae</taxon>
        <taxon>Vairimorpha</taxon>
    </lineage>
</organism>
<evidence type="ECO:0000256" key="1">
    <source>
        <dbReference type="ARBA" id="ARBA00022490"/>
    </source>
</evidence>
<keyword evidence="1 4" id="KW-0963">Cytoplasm</keyword>
<dbReference type="PROSITE" id="PS51476">
    <property type="entry name" value="PROTEASOME_BETA_2"/>
    <property type="match status" value="1"/>
</dbReference>
<dbReference type="Gene3D" id="3.60.20.10">
    <property type="entry name" value="Glutamine Phosphoribosylpyrophosphate, subunit 1, domain 1"/>
    <property type="match status" value="1"/>
</dbReference>
<accession>A0AAX4JBJ7</accession>
<dbReference type="GeneID" id="90541075"/>
<dbReference type="PANTHER" id="PTHR32194">
    <property type="entry name" value="METALLOPROTEASE TLDD"/>
    <property type="match status" value="1"/>
</dbReference>